<dbReference type="Proteomes" id="UP001642540">
    <property type="component" value="Unassembled WGS sequence"/>
</dbReference>
<proteinExistence type="predicted"/>
<reference evidence="2 3" key="1">
    <citation type="submission" date="2024-08" db="EMBL/GenBank/DDBJ databases">
        <authorList>
            <person name="Cucini C."/>
            <person name="Frati F."/>
        </authorList>
    </citation>
    <scope>NUCLEOTIDE SEQUENCE [LARGE SCALE GENOMIC DNA]</scope>
</reference>
<keyword evidence="3" id="KW-1185">Reference proteome</keyword>
<protein>
    <submittedName>
        <fullName evidence="2">Uncharacterized protein</fullName>
    </submittedName>
</protein>
<evidence type="ECO:0000256" key="1">
    <source>
        <dbReference type="SAM" id="MobiDB-lite"/>
    </source>
</evidence>
<sequence>MLLLLLAKEFGDVEARRRYRVSRRPVVKVGNDIVSIIRKPTKTGSKSAETVDIAPLLGINDGKRTIKTSSLNAHYLRSANKVPAKAKTEHSQVYVLRRRQPTLSSFNSLRHSLPLNQQIHFLSNPSHFSSVSSPFEQNRRSYKTVRPPLANSSKAKLEWLALQSALQRSRAINAFNSYRLSEEKSERYQNLLPLLYQYKMQKQAMAYANYLRTLQLLALATSQNPLYSNAYSQQHDIFTQSFLTSPYSSLLSNASFIPVNYVENNNSNSTSKTVSDQVGAASEAASERSASGQPEYTSLHREIEKQKRKLLEVFPPPESQVPFGERTILMVRFPPVPHQKKKKGIIKLKSAYDIDGGITFGGPRWNSFGAHFNPWDHPWNKPKHEVKKEPTTFVVKEADKPSSYGVIITQKYIYRPSIKFTNSNPKTLAKNQGDILNGGPSIVAQLAKALAEGNRISNSYFLSKATLHGKKWSSSQKKPPFVIVHLDTYTKKSNETEGFGIEDQVEANYANGTIIYPTINNPNVLASTKFEFHDGNALDKIFDKPLETYGGGWGWGKVPVHPKGIREIRNFLKLMHKVHLEAHNRGKKKVEDLKKQGDQLERPAFPDSKPLLRNQIADRTTTWLHTSSVGIRSLSEDDDHFPYEEHPTVDISHDYGGYE</sequence>
<dbReference type="EMBL" id="CAXLJM020000007">
    <property type="protein sequence ID" value="CAL8075054.1"/>
    <property type="molecule type" value="Genomic_DNA"/>
</dbReference>
<feature type="compositionally biased region" description="Basic and acidic residues" evidence="1">
    <location>
        <begin position="640"/>
        <end position="653"/>
    </location>
</feature>
<evidence type="ECO:0000313" key="3">
    <source>
        <dbReference type="Proteomes" id="UP001642540"/>
    </source>
</evidence>
<feature type="region of interest" description="Disordered" evidence="1">
    <location>
        <begin position="635"/>
        <end position="659"/>
    </location>
</feature>
<gene>
    <name evidence="2" type="ORF">ODALV1_LOCUS3067</name>
</gene>
<feature type="region of interest" description="Disordered" evidence="1">
    <location>
        <begin position="267"/>
        <end position="298"/>
    </location>
</feature>
<comment type="caution">
    <text evidence="2">The sequence shown here is derived from an EMBL/GenBank/DDBJ whole genome shotgun (WGS) entry which is preliminary data.</text>
</comment>
<name>A0ABP1PVC8_9HEXA</name>
<organism evidence="2 3">
    <name type="scientific">Orchesella dallaii</name>
    <dbReference type="NCBI Taxonomy" id="48710"/>
    <lineage>
        <taxon>Eukaryota</taxon>
        <taxon>Metazoa</taxon>
        <taxon>Ecdysozoa</taxon>
        <taxon>Arthropoda</taxon>
        <taxon>Hexapoda</taxon>
        <taxon>Collembola</taxon>
        <taxon>Entomobryomorpha</taxon>
        <taxon>Entomobryoidea</taxon>
        <taxon>Orchesellidae</taxon>
        <taxon>Orchesellinae</taxon>
        <taxon>Orchesella</taxon>
    </lineage>
</organism>
<feature type="compositionally biased region" description="Low complexity" evidence="1">
    <location>
        <begin position="267"/>
        <end position="291"/>
    </location>
</feature>
<accession>A0ABP1PVC8</accession>
<evidence type="ECO:0000313" key="2">
    <source>
        <dbReference type="EMBL" id="CAL8075054.1"/>
    </source>
</evidence>